<keyword evidence="2" id="KW-1185">Reference proteome</keyword>
<accession>A0A5N7MQF4</accession>
<dbReference type="Proteomes" id="UP000403266">
    <property type="component" value="Unassembled WGS sequence"/>
</dbReference>
<evidence type="ECO:0000313" key="2">
    <source>
        <dbReference type="Proteomes" id="UP000403266"/>
    </source>
</evidence>
<gene>
    <name evidence="1" type="ORF">FS320_29175</name>
</gene>
<comment type="caution">
    <text evidence="1">The sequence shown here is derived from an EMBL/GenBank/DDBJ whole genome shotgun (WGS) entry which is preliminary data.</text>
</comment>
<protein>
    <submittedName>
        <fullName evidence="1">Uncharacterized protein</fullName>
    </submittedName>
</protein>
<evidence type="ECO:0000313" key="1">
    <source>
        <dbReference type="EMBL" id="MPR29078.1"/>
    </source>
</evidence>
<dbReference type="AlphaFoldDB" id="A0A5N7MQF4"/>
<name>A0A5N7MQF4_9HYPH</name>
<dbReference type="EMBL" id="VOSK01000196">
    <property type="protein sequence ID" value="MPR29078.1"/>
    <property type="molecule type" value="Genomic_DNA"/>
</dbReference>
<dbReference type="RefSeq" id="WP_152715770.1">
    <property type="nucleotide sequence ID" value="NZ_VOSJ01000200.1"/>
</dbReference>
<organism evidence="1 2">
    <name type="scientific">Microvirga tunisiensis</name>
    <dbReference type="NCBI Taxonomy" id="2108360"/>
    <lineage>
        <taxon>Bacteria</taxon>
        <taxon>Pseudomonadati</taxon>
        <taxon>Pseudomonadota</taxon>
        <taxon>Alphaproteobacteria</taxon>
        <taxon>Hyphomicrobiales</taxon>
        <taxon>Methylobacteriaceae</taxon>
        <taxon>Microvirga</taxon>
    </lineage>
</organism>
<sequence>MTEDEGTMHVHIEYGKDSAGLHTAKTPQYRGLLARGKTQAEAARKLMGMIELVESSHGHKDTAPSEIVYARVA</sequence>
<proteinExistence type="predicted"/>
<reference evidence="1 2" key="1">
    <citation type="journal article" date="2019" name="Syst. Appl. Microbiol.">
        <title>Microvirga tunisiensis sp. nov., a root nodule symbiotic bacterium isolated from Lupinus micranthus and L. luteus grown in Northern Tunisia.</title>
        <authorList>
            <person name="Msaddak A."/>
            <person name="Rejili M."/>
            <person name="Duran D."/>
            <person name="Mars M."/>
            <person name="Palacios J.M."/>
            <person name="Ruiz-Argueso T."/>
            <person name="Rey L."/>
            <person name="Imperial J."/>
        </authorList>
    </citation>
    <scope>NUCLEOTIDE SEQUENCE [LARGE SCALE GENOMIC DNA]</scope>
    <source>
        <strain evidence="1 2">Lmie10</strain>
    </source>
</reference>